<evidence type="ECO:0000313" key="2">
    <source>
        <dbReference type="EMBL" id="TNN57450.1"/>
    </source>
</evidence>
<evidence type="ECO:0000313" key="3">
    <source>
        <dbReference type="Proteomes" id="UP000314294"/>
    </source>
</evidence>
<organism evidence="2 3">
    <name type="scientific">Liparis tanakae</name>
    <name type="common">Tanaka's snailfish</name>
    <dbReference type="NCBI Taxonomy" id="230148"/>
    <lineage>
        <taxon>Eukaryota</taxon>
        <taxon>Metazoa</taxon>
        <taxon>Chordata</taxon>
        <taxon>Craniata</taxon>
        <taxon>Vertebrata</taxon>
        <taxon>Euteleostomi</taxon>
        <taxon>Actinopterygii</taxon>
        <taxon>Neopterygii</taxon>
        <taxon>Teleostei</taxon>
        <taxon>Neoteleostei</taxon>
        <taxon>Acanthomorphata</taxon>
        <taxon>Eupercaria</taxon>
        <taxon>Perciformes</taxon>
        <taxon>Cottioidei</taxon>
        <taxon>Cottales</taxon>
        <taxon>Liparidae</taxon>
        <taxon>Liparis</taxon>
    </lineage>
</organism>
<dbReference type="Proteomes" id="UP000314294">
    <property type="component" value="Unassembled WGS sequence"/>
</dbReference>
<sequence>MKQSGEAEGRRTERQIEEVPNPLDHQVMSMAACDPGQRLSEEQDYVQAYENVREKYKASFAYWGIAVERAPRGETVGPWWTGTGPTGPTGRPASQAAHHKDSSDCVWVNT</sequence>
<gene>
    <name evidence="2" type="ORF">EYF80_032274</name>
</gene>
<reference evidence="2 3" key="1">
    <citation type="submission" date="2019-03" db="EMBL/GenBank/DDBJ databases">
        <title>First draft genome of Liparis tanakae, snailfish: a comprehensive survey of snailfish specific genes.</title>
        <authorList>
            <person name="Kim W."/>
            <person name="Song I."/>
            <person name="Jeong J.-H."/>
            <person name="Kim D."/>
            <person name="Kim S."/>
            <person name="Ryu S."/>
            <person name="Song J.Y."/>
            <person name="Lee S.K."/>
        </authorList>
    </citation>
    <scope>NUCLEOTIDE SEQUENCE [LARGE SCALE GENOMIC DNA]</scope>
    <source>
        <tissue evidence="2">Muscle</tissue>
    </source>
</reference>
<protein>
    <submittedName>
        <fullName evidence="2">Uncharacterized protein</fullName>
    </submittedName>
</protein>
<dbReference type="AlphaFoldDB" id="A0A4Z2GW36"/>
<evidence type="ECO:0000256" key="1">
    <source>
        <dbReference type="SAM" id="MobiDB-lite"/>
    </source>
</evidence>
<feature type="compositionally biased region" description="Basic and acidic residues" evidence="1">
    <location>
        <begin position="1"/>
        <end position="17"/>
    </location>
</feature>
<keyword evidence="3" id="KW-1185">Reference proteome</keyword>
<feature type="region of interest" description="Disordered" evidence="1">
    <location>
        <begin position="1"/>
        <end position="25"/>
    </location>
</feature>
<comment type="caution">
    <text evidence="2">The sequence shown here is derived from an EMBL/GenBank/DDBJ whole genome shotgun (WGS) entry which is preliminary data.</text>
</comment>
<feature type="region of interest" description="Disordered" evidence="1">
    <location>
        <begin position="74"/>
        <end position="110"/>
    </location>
</feature>
<name>A0A4Z2GW36_9TELE</name>
<accession>A0A4Z2GW36</accession>
<dbReference type="EMBL" id="SRLO01000404">
    <property type="protein sequence ID" value="TNN57450.1"/>
    <property type="molecule type" value="Genomic_DNA"/>
</dbReference>
<proteinExistence type="predicted"/>
<feature type="compositionally biased region" description="Low complexity" evidence="1">
    <location>
        <begin position="75"/>
        <end position="90"/>
    </location>
</feature>